<dbReference type="EMBL" id="MFTY01000013">
    <property type="protein sequence ID" value="OGI71465.1"/>
    <property type="molecule type" value="Genomic_DNA"/>
</dbReference>
<reference evidence="2 3" key="1">
    <citation type="journal article" date="2016" name="Nat. Commun.">
        <title>Thousands of microbial genomes shed light on interconnected biogeochemical processes in an aquifer system.</title>
        <authorList>
            <person name="Anantharaman K."/>
            <person name="Brown C.T."/>
            <person name="Hug L.A."/>
            <person name="Sharon I."/>
            <person name="Castelle C.J."/>
            <person name="Probst A.J."/>
            <person name="Thomas B.C."/>
            <person name="Singh A."/>
            <person name="Wilkins M.J."/>
            <person name="Karaoz U."/>
            <person name="Brodie E.L."/>
            <person name="Williams K.H."/>
            <person name="Hubbard S.S."/>
            <person name="Banfield J.F."/>
        </authorList>
    </citation>
    <scope>NUCLEOTIDE SEQUENCE [LARGE SCALE GENOMIC DNA]</scope>
</reference>
<feature type="transmembrane region" description="Helical" evidence="1">
    <location>
        <begin position="15"/>
        <end position="37"/>
    </location>
</feature>
<dbReference type="Proteomes" id="UP000177112">
    <property type="component" value="Unassembled WGS sequence"/>
</dbReference>
<protein>
    <submittedName>
        <fullName evidence="2">Uncharacterized protein</fullName>
    </submittedName>
</protein>
<comment type="caution">
    <text evidence="2">The sequence shown here is derived from an EMBL/GenBank/DDBJ whole genome shotgun (WGS) entry which is preliminary data.</text>
</comment>
<gene>
    <name evidence="2" type="ORF">A3B84_01745</name>
</gene>
<evidence type="ECO:0000256" key="1">
    <source>
        <dbReference type="SAM" id="Phobius"/>
    </source>
</evidence>
<evidence type="ECO:0000313" key="3">
    <source>
        <dbReference type="Proteomes" id="UP000177112"/>
    </source>
</evidence>
<organism evidence="2 3">
    <name type="scientific">Candidatus Nomurabacteria bacterium RIFCSPHIGHO2_02_FULL_35_13</name>
    <dbReference type="NCBI Taxonomy" id="1801748"/>
    <lineage>
        <taxon>Bacteria</taxon>
        <taxon>Candidatus Nomuraibacteriota</taxon>
    </lineage>
</organism>
<name>A0A1F6VPU3_9BACT</name>
<sequence length="216" mass="24484">MEKIKMLFAHKVFKILKWAFLVLAVLFIILIIGRVIYRLNQAKTNEQVIKIHNTKLTLDDVMGKNLPPDPGAEADKTVQGIDANQNGIRDDVELAVFKEYPNSAKTRAVLLQYALALQMEVIQPMINTTTVDKVIGEESRAVFCVADTLVPRKSPESDRSNADIEKIDVFISFIENKQLNTDTRKKAHKDFYKNLGNFANSTKSEECDIDIFKLLN</sequence>
<proteinExistence type="predicted"/>
<keyword evidence="1" id="KW-0472">Membrane</keyword>
<accession>A0A1F6VPU3</accession>
<dbReference type="STRING" id="1801748.A3B84_01745"/>
<keyword evidence="1" id="KW-1133">Transmembrane helix</keyword>
<evidence type="ECO:0000313" key="2">
    <source>
        <dbReference type="EMBL" id="OGI71465.1"/>
    </source>
</evidence>
<keyword evidence="1" id="KW-0812">Transmembrane</keyword>
<dbReference type="AlphaFoldDB" id="A0A1F6VPU3"/>